<comment type="caution">
    <text evidence="1">The sequence shown here is derived from an EMBL/GenBank/DDBJ whole genome shotgun (WGS) entry which is preliminary data.</text>
</comment>
<evidence type="ECO:0000313" key="1">
    <source>
        <dbReference type="EMBL" id="MEN2991356.1"/>
    </source>
</evidence>
<gene>
    <name evidence="1" type="ORF">WG926_23795</name>
</gene>
<name>A0ABU9YRT5_9PROT</name>
<sequence length="211" mass="22351">MTVDDEETLAMAFIYAFDDVVPVVDPTAYVHDTAVLIGDVIIGPDVYIGPGASLRGDSGRITVRRGANLQDNVVVHTYPDGEVVVGEMAAVGHGAVLHGCKLGANSLVGMNAVVMDDAEIGDYAVVAAMSFVKAGMKVADRTMVAGVPAKPLRAVGEAEMGWIREGALSYDDLRRRALAGELRRAEPLTAPEPDRRTVRAYQVKTLSATRG</sequence>
<proteinExistence type="predicted"/>
<keyword evidence="2" id="KW-1185">Reference proteome</keyword>
<evidence type="ECO:0000313" key="2">
    <source>
        <dbReference type="Proteomes" id="UP001413721"/>
    </source>
</evidence>
<dbReference type="InterPro" id="IPR001451">
    <property type="entry name" value="Hexapep"/>
</dbReference>
<dbReference type="Gene3D" id="2.160.10.10">
    <property type="entry name" value="Hexapeptide repeat proteins"/>
    <property type="match status" value="1"/>
</dbReference>
<dbReference type="Pfam" id="PF00132">
    <property type="entry name" value="Hexapep"/>
    <property type="match status" value="1"/>
</dbReference>
<protein>
    <submittedName>
        <fullName evidence="1">Phenylacetic acid degradation protein PaaY</fullName>
    </submittedName>
</protein>
<dbReference type="InterPro" id="IPR011004">
    <property type="entry name" value="Trimer_LpxA-like_sf"/>
</dbReference>
<accession>A0ABU9YRT5</accession>
<dbReference type="PANTHER" id="PTHR13061">
    <property type="entry name" value="DYNACTIN SUBUNIT P25"/>
    <property type="match status" value="1"/>
</dbReference>
<reference evidence="1 2" key="1">
    <citation type="submission" date="2024-03" db="EMBL/GenBank/DDBJ databases">
        <title>High-quality draft genome sequencing of Tistrella sp. BH-R2-4.</title>
        <authorList>
            <person name="Dong C."/>
        </authorList>
    </citation>
    <scope>NUCLEOTIDE SEQUENCE [LARGE SCALE GENOMIC DNA]</scope>
    <source>
        <strain evidence="1 2">BH-R2-4</strain>
    </source>
</reference>
<dbReference type="Proteomes" id="UP001413721">
    <property type="component" value="Unassembled WGS sequence"/>
</dbReference>
<dbReference type="InterPro" id="IPR050484">
    <property type="entry name" value="Transf_Hexapept/Carb_Anhydrase"/>
</dbReference>
<dbReference type="EMBL" id="JBBKTW010000010">
    <property type="protein sequence ID" value="MEN2991356.1"/>
    <property type="molecule type" value="Genomic_DNA"/>
</dbReference>
<dbReference type="SUPFAM" id="SSF51161">
    <property type="entry name" value="Trimeric LpxA-like enzymes"/>
    <property type="match status" value="1"/>
</dbReference>
<dbReference type="PANTHER" id="PTHR13061:SF29">
    <property type="entry name" value="GAMMA CARBONIC ANHYDRASE-LIKE 1, MITOCHONDRIAL-RELATED"/>
    <property type="match status" value="1"/>
</dbReference>
<dbReference type="RefSeq" id="WP_345934349.1">
    <property type="nucleotide sequence ID" value="NZ_JBBKTV010000007.1"/>
</dbReference>
<organism evidence="1 2">
    <name type="scientific">Tistrella arctica</name>
    <dbReference type="NCBI Taxonomy" id="3133430"/>
    <lineage>
        <taxon>Bacteria</taxon>
        <taxon>Pseudomonadati</taxon>
        <taxon>Pseudomonadota</taxon>
        <taxon>Alphaproteobacteria</taxon>
        <taxon>Geminicoccales</taxon>
        <taxon>Geminicoccaceae</taxon>
        <taxon>Tistrella</taxon>
    </lineage>
</organism>